<comment type="caution">
    <text evidence="7">The sequence shown here is derived from an EMBL/GenBank/DDBJ whole genome shotgun (WGS) entry which is preliminary data.</text>
</comment>
<evidence type="ECO:0000313" key="7">
    <source>
        <dbReference type="EMBL" id="CAK1583859.1"/>
    </source>
</evidence>
<sequence>MFRFLMLAFFAVASAEVIYDGPCPEVKPMEKFDFSAYLGTWYEISRFPHATQEGTKGKCTTAVYTVEGDKTKAKNSHVIDGVKSYIEGDLTLAEPGKLMLTYTFGGVSESSYINVLDTDYKNYGILYSCKFFKDTNKHQVFAWIMSRKMTLEGAAKESVENYLKDSKIIEKSKFVDNDYSEEACKATVTKAITEFTKP</sequence>
<reference evidence="7 8" key="1">
    <citation type="submission" date="2023-11" db="EMBL/GenBank/DDBJ databases">
        <authorList>
            <person name="Hedman E."/>
            <person name="Englund M."/>
            <person name="Stromberg M."/>
            <person name="Nyberg Akerstrom W."/>
            <person name="Nylinder S."/>
            <person name="Jareborg N."/>
            <person name="Kallberg Y."/>
            <person name="Kronander E."/>
        </authorList>
    </citation>
    <scope>NUCLEOTIDE SEQUENCE [LARGE SCALE GENOMIC DNA]</scope>
</reference>
<proteinExistence type="inferred from homology"/>
<dbReference type="GO" id="GO:0000302">
    <property type="term" value="P:response to reactive oxygen species"/>
    <property type="evidence" value="ECO:0007669"/>
    <property type="project" value="TreeGrafter"/>
</dbReference>
<dbReference type="Proteomes" id="UP001314205">
    <property type="component" value="Unassembled WGS sequence"/>
</dbReference>
<dbReference type="Gene3D" id="2.40.128.20">
    <property type="match status" value="1"/>
</dbReference>
<dbReference type="PRINTS" id="PR01273">
    <property type="entry name" value="INVTBRTCOLOR"/>
</dbReference>
<dbReference type="SUPFAM" id="SSF50814">
    <property type="entry name" value="Lipocalins"/>
    <property type="match status" value="1"/>
</dbReference>
<evidence type="ECO:0000313" key="8">
    <source>
        <dbReference type="Proteomes" id="UP001314205"/>
    </source>
</evidence>
<dbReference type="PANTHER" id="PTHR10612">
    <property type="entry name" value="APOLIPOPROTEIN D"/>
    <property type="match status" value="1"/>
</dbReference>
<evidence type="ECO:0000256" key="5">
    <source>
        <dbReference type="SAM" id="SignalP"/>
    </source>
</evidence>
<dbReference type="GO" id="GO:0006629">
    <property type="term" value="P:lipid metabolic process"/>
    <property type="evidence" value="ECO:0007669"/>
    <property type="project" value="TreeGrafter"/>
</dbReference>
<evidence type="ECO:0000256" key="4">
    <source>
        <dbReference type="RuleBase" id="RU003695"/>
    </source>
</evidence>
<gene>
    <name evidence="7" type="ORF">PARMNEM_LOCUS5205</name>
</gene>
<organism evidence="7 8">
    <name type="scientific">Parnassius mnemosyne</name>
    <name type="common">clouded apollo</name>
    <dbReference type="NCBI Taxonomy" id="213953"/>
    <lineage>
        <taxon>Eukaryota</taxon>
        <taxon>Metazoa</taxon>
        <taxon>Ecdysozoa</taxon>
        <taxon>Arthropoda</taxon>
        <taxon>Hexapoda</taxon>
        <taxon>Insecta</taxon>
        <taxon>Pterygota</taxon>
        <taxon>Neoptera</taxon>
        <taxon>Endopterygota</taxon>
        <taxon>Lepidoptera</taxon>
        <taxon>Glossata</taxon>
        <taxon>Ditrysia</taxon>
        <taxon>Papilionoidea</taxon>
        <taxon>Papilionidae</taxon>
        <taxon>Parnassiinae</taxon>
        <taxon>Parnassini</taxon>
        <taxon>Parnassius</taxon>
        <taxon>Driopa</taxon>
    </lineage>
</organism>
<dbReference type="Pfam" id="PF00061">
    <property type="entry name" value="Lipocalin"/>
    <property type="match status" value="1"/>
</dbReference>
<evidence type="ECO:0000259" key="6">
    <source>
        <dbReference type="Pfam" id="PF00061"/>
    </source>
</evidence>
<dbReference type="InterPro" id="IPR003057">
    <property type="entry name" value="Invtbrt_color"/>
</dbReference>
<feature type="signal peptide" evidence="5">
    <location>
        <begin position="1"/>
        <end position="15"/>
    </location>
</feature>
<dbReference type="InterPro" id="IPR012674">
    <property type="entry name" value="Calycin"/>
</dbReference>
<dbReference type="InterPro" id="IPR022272">
    <property type="entry name" value="Lipocalin_CS"/>
</dbReference>
<dbReference type="GO" id="GO:0005737">
    <property type="term" value="C:cytoplasm"/>
    <property type="evidence" value="ECO:0007669"/>
    <property type="project" value="TreeGrafter"/>
</dbReference>
<feature type="domain" description="Lipocalin/cytosolic fatty-acid binding" evidence="6">
    <location>
        <begin position="39"/>
        <end position="177"/>
    </location>
</feature>
<feature type="chain" id="PRO_5043931517" description="Lipocalin/cytosolic fatty-acid binding domain-containing protein" evidence="5">
    <location>
        <begin position="16"/>
        <end position="198"/>
    </location>
</feature>
<keyword evidence="8" id="KW-1185">Reference proteome</keyword>
<protein>
    <recommendedName>
        <fullName evidence="6">Lipocalin/cytosolic fatty-acid binding domain-containing protein</fullName>
    </recommendedName>
</protein>
<accession>A0AAV1KMP2</accession>
<dbReference type="GO" id="GO:0031409">
    <property type="term" value="F:pigment binding"/>
    <property type="evidence" value="ECO:0007669"/>
    <property type="project" value="InterPro"/>
</dbReference>
<dbReference type="PIRSF" id="PIRSF036893">
    <property type="entry name" value="Lipocalin_ApoD"/>
    <property type="match status" value="1"/>
</dbReference>
<dbReference type="PANTHER" id="PTHR10612:SF62">
    <property type="entry name" value="LIPOCALIN_CYTOSOLIC FATTY-ACID BINDING DOMAIN-CONTAINING PROTEIN"/>
    <property type="match status" value="1"/>
</dbReference>
<keyword evidence="2" id="KW-1015">Disulfide bond</keyword>
<name>A0AAV1KMP2_9NEOP</name>
<evidence type="ECO:0000256" key="3">
    <source>
        <dbReference type="PIRNR" id="PIRNR036893"/>
    </source>
</evidence>
<dbReference type="EMBL" id="CAVLGL010000057">
    <property type="protein sequence ID" value="CAK1583859.1"/>
    <property type="molecule type" value="Genomic_DNA"/>
</dbReference>
<keyword evidence="5" id="KW-0732">Signal</keyword>
<dbReference type="PROSITE" id="PS00213">
    <property type="entry name" value="LIPOCALIN"/>
    <property type="match status" value="1"/>
</dbReference>
<evidence type="ECO:0000256" key="1">
    <source>
        <dbReference type="ARBA" id="ARBA00006889"/>
    </source>
</evidence>
<dbReference type="InterPro" id="IPR000566">
    <property type="entry name" value="Lipocln_cytosolic_FA-bd_dom"/>
</dbReference>
<evidence type="ECO:0000256" key="2">
    <source>
        <dbReference type="ARBA" id="ARBA00023157"/>
    </source>
</evidence>
<comment type="similarity">
    <text evidence="1 3 4">Belongs to the calycin superfamily. Lipocalin family.</text>
</comment>
<dbReference type="InterPro" id="IPR022271">
    <property type="entry name" value="Lipocalin_ApoD"/>
</dbReference>
<dbReference type="AlphaFoldDB" id="A0AAV1KMP2"/>